<keyword evidence="5" id="KW-1185">Reference proteome</keyword>
<protein>
    <submittedName>
        <fullName evidence="4">Vancomycin resistance protein YoaR, contains peptidoglycan-binding and VanW domains</fullName>
    </submittedName>
</protein>
<reference evidence="5" key="1">
    <citation type="submission" date="2016-11" db="EMBL/GenBank/DDBJ databases">
        <authorList>
            <person name="Varghese N."/>
            <person name="Submissions S."/>
        </authorList>
    </citation>
    <scope>NUCLEOTIDE SEQUENCE [LARGE SCALE GENOMIC DNA]</scope>
    <source>
        <strain evidence="5">DSM 11792</strain>
    </source>
</reference>
<evidence type="ECO:0000313" key="4">
    <source>
        <dbReference type="EMBL" id="SHF02347.1"/>
    </source>
</evidence>
<feature type="domain" description="G5" evidence="3">
    <location>
        <begin position="365"/>
        <end position="444"/>
    </location>
</feature>
<dbReference type="SMART" id="SM01208">
    <property type="entry name" value="G5"/>
    <property type="match status" value="1"/>
</dbReference>
<dbReference type="Gene3D" id="2.20.230.10">
    <property type="entry name" value="Resuscitation-promoting factor rpfb"/>
    <property type="match status" value="1"/>
</dbReference>
<dbReference type="RefSeq" id="WP_073164309.1">
    <property type="nucleotide sequence ID" value="NZ_FQUW01000013.1"/>
</dbReference>
<feature type="compositionally biased region" description="Basic and acidic residues" evidence="2">
    <location>
        <begin position="489"/>
        <end position="503"/>
    </location>
</feature>
<evidence type="ECO:0000256" key="1">
    <source>
        <dbReference type="ARBA" id="ARBA00022729"/>
    </source>
</evidence>
<dbReference type="EMBL" id="FQUW01000013">
    <property type="protein sequence ID" value="SHF02347.1"/>
    <property type="molecule type" value="Genomic_DNA"/>
</dbReference>
<dbReference type="InterPro" id="IPR011098">
    <property type="entry name" value="G5_dom"/>
</dbReference>
<keyword evidence="1" id="KW-0732">Signal</keyword>
<dbReference type="AlphaFoldDB" id="A0A1M4Y947"/>
<dbReference type="InterPro" id="IPR007391">
    <property type="entry name" value="Vancomycin_resist_VanW"/>
</dbReference>
<name>A0A1M4Y947_9FIRM</name>
<dbReference type="PROSITE" id="PS51109">
    <property type="entry name" value="G5"/>
    <property type="match status" value="1"/>
</dbReference>
<dbReference type="InterPro" id="IPR052913">
    <property type="entry name" value="Glycopeptide_resist_protein"/>
</dbReference>
<sequence>MKRPYLIITGLLVGVFLALGAAGIGTLYGQGRVVAGVRAAGIDLSHMDREACRQALGTLEKKLNSTPLVFLYRDHTWTLSPPEVGLRLDTQAMLTGALQAGRDAPWWLQWYQRWKIKREGYQLPLMVVLNREKFNQKLNALVEEIITPPRDAAFRVLPDDRIEIIPGRDGLAVDEERAYRDLLAALSAGKKPEIQLSLRHVKPRTTTEEVRAMGLKGLLAAYTTSFDASYTDRVYNIRVAAAALDGLLVPPGQEVSFNKVVGPRSSEAGYKNAKVIINNRLVDGVGGGVCQVSSTLYNAVLLANLEVLERTNHSLPVSYVPVGRDATVVYGAIDFRFRNNTESYIYIRSVVSGNRLTFKIYGNTDYKVPVEIRNRITEVLEPKVIREPDPNLERGEQVVKQKGVRGYRVVTERVVLENGRRYTERLPGSFYRPVDQIIAVGTREPSTGPVVPPPAGGQVTVPDEDENADRQEPVQPGGEGDQDLPDQSLPDRDSVPEIVYPDR</sequence>
<proteinExistence type="predicted"/>
<organism evidence="4 5">
    <name type="scientific">Desulfofundulus australicus DSM 11792</name>
    <dbReference type="NCBI Taxonomy" id="1121425"/>
    <lineage>
        <taxon>Bacteria</taxon>
        <taxon>Bacillati</taxon>
        <taxon>Bacillota</taxon>
        <taxon>Clostridia</taxon>
        <taxon>Eubacteriales</taxon>
        <taxon>Peptococcaceae</taxon>
        <taxon>Desulfofundulus</taxon>
    </lineage>
</organism>
<evidence type="ECO:0000313" key="5">
    <source>
        <dbReference type="Proteomes" id="UP000184196"/>
    </source>
</evidence>
<dbReference type="PANTHER" id="PTHR35788">
    <property type="entry name" value="EXPORTED PROTEIN-RELATED"/>
    <property type="match status" value="1"/>
</dbReference>
<evidence type="ECO:0000256" key="2">
    <source>
        <dbReference type="SAM" id="MobiDB-lite"/>
    </source>
</evidence>
<dbReference type="PANTHER" id="PTHR35788:SF1">
    <property type="entry name" value="EXPORTED PROTEIN"/>
    <property type="match status" value="1"/>
</dbReference>
<dbReference type="Pfam" id="PF12229">
    <property type="entry name" value="PG_binding_4"/>
    <property type="match status" value="1"/>
</dbReference>
<gene>
    <name evidence="4" type="ORF">SAMN02745218_01291</name>
</gene>
<dbReference type="Pfam" id="PF07501">
    <property type="entry name" value="G5"/>
    <property type="match status" value="1"/>
</dbReference>
<dbReference type="Proteomes" id="UP000184196">
    <property type="component" value="Unassembled WGS sequence"/>
</dbReference>
<dbReference type="InterPro" id="IPR022029">
    <property type="entry name" value="YoaR-like_PG-bd"/>
</dbReference>
<feature type="region of interest" description="Disordered" evidence="2">
    <location>
        <begin position="442"/>
        <end position="503"/>
    </location>
</feature>
<evidence type="ECO:0000259" key="3">
    <source>
        <dbReference type="PROSITE" id="PS51109"/>
    </source>
</evidence>
<dbReference type="Pfam" id="PF04294">
    <property type="entry name" value="VanW"/>
    <property type="match status" value="1"/>
</dbReference>
<accession>A0A1M4Y947</accession>